<keyword evidence="3" id="KW-1185">Reference proteome</keyword>
<accession>A0A8S1KYV4</accession>
<feature type="transmembrane region" description="Helical" evidence="1">
    <location>
        <begin position="62"/>
        <end position="79"/>
    </location>
</feature>
<feature type="transmembrane region" description="Helical" evidence="1">
    <location>
        <begin position="139"/>
        <end position="157"/>
    </location>
</feature>
<keyword evidence="1" id="KW-1133">Transmembrane helix</keyword>
<evidence type="ECO:0008006" key="4">
    <source>
        <dbReference type="Google" id="ProtNLM"/>
    </source>
</evidence>
<name>A0A8S1KYV4_PARPR</name>
<dbReference type="OMA" id="IPIQIVM"/>
<evidence type="ECO:0000313" key="3">
    <source>
        <dbReference type="Proteomes" id="UP000688137"/>
    </source>
</evidence>
<protein>
    <recommendedName>
        <fullName evidence="4">Transmembrane protein</fullName>
    </recommendedName>
</protein>
<keyword evidence="1" id="KW-0472">Membrane</keyword>
<feature type="transmembrane region" description="Helical" evidence="1">
    <location>
        <begin position="21"/>
        <end position="42"/>
    </location>
</feature>
<feature type="transmembrane region" description="Helical" evidence="1">
    <location>
        <begin position="163"/>
        <end position="182"/>
    </location>
</feature>
<reference evidence="2" key="1">
    <citation type="submission" date="2021-01" db="EMBL/GenBank/DDBJ databases">
        <authorList>
            <consortium name="Genoscope - CEA"/>
            <person name="William W."/>
        </authorList>
    </citation>
    <scope>NUCLEOTIDE SEQUENCE</scope>
</reference>
<evidence type="ECO:0000256" key="1">
    <source>
        <dbReference type="SAM" id="Phobius"/>
    </source>
</evidence>
<dbReference type="EMBL" id="CAJJDM010000025">
    <property type="protein sequence ID" value="CAD8057846.1"/>
    <property type="molecule type" value="Genomic_DNA"/>
</dbReference>
<sequence length="187" mass="22095">MNLSQEQWEYLKELNDEVWMKYSYIGIPIQIVMIIYKILYPIYWQEVKRVDQFPSLLQDKLIRPFIFYGPIYYLFDIIIKVGSGKAFASACSISFFSHHVITSIFLPLAVYSKHVPWFFISTGLFHAILLCFKHSYLQYIYLVAVLLYHYGILQPPFKNMIQYKLLNVGTILLYLTIIALWLNGCSH</sequence>
<evidence type="ECO:0000313" key="2">
    <source>
        <dbReference type="EMBL" id="CAD8057846.1"/>
    </source>
</evidence>
<feature type="transmembrane region" description="Helical" evidence="1">
    <location>
        <begin position="115"/>
        <end position="132"/>
    </location>
</feature>
<comment type="caution">
    <text evidence="2">The sequence shown here is derived from an EMBL/GenBank/DDBJ whole genome shotgun (WGS) entry which is preliminary data.</text>
</comment>
<dbReference type="AlphaFoldDB" id="A0A8S1KYV4"/>
<organism evidence="2 3">
    <name type="scientific">Paramecium primaurelia</name>
    <dbReference type="NCBI Taxonomy" id="5886"/>
    <lineage>
        <taxon>Eukaryota</taxon>
        <taxon>Sar</taxon>
        <taxon>Alveolata</taxon>
        <taxon>Ciliophora</taxon>
        <taxon>Intramacronucleata</taxon>
        <taxon>Oligohymenophorea</taxon>
        <taxon>Peniculida</taxon>
        <taxon>Parameciidae</taxon>
        <taxon>Paramecium</taxon>
    </lineage>
</organism>
<proteinExistence type="predicted"/>
<feature type="transmembrane region" description="Helical" evidence="1">
    <location>
        <begin position="86"/>
        <end position="109"/>
    </location>
</feature>
<gene>
    <name evidence="2" type="ORF">PPRIM_AZ9-3.1.T0260249</name>
</gene>
<dbReference type="Proteomes" id="UP000688137">
    <property type="component" value="Unassembled WGS sequence"/>
</dbReference>
<keyword evidence="1" id="KW-0812">Transmembrane</keyword>